<keyword evidence="2" id="KW-1185">Reference proteome</keyword>
<reference evidence="1 2" key="1">
    <citation type="submission" date="2016-03" db="EMBL/GenBank/DDBJ databases">
        <title>Genome sequence of Nesiotobacter sp. nov., a moderately halophilic alphaproteobacterium isolated from the Yellow Sea, China.</title>
        <authorList>
            <person name="Zhang G."/>
            <person name="Zhang R."/>
        </authorList>
    </citation>
    <scope>NUCLEOTIDE SEQUENCE [LARGE SCALE GENOMIC DNA]</scope>
    <source>
        <strain evidence="1 2">WB1-6</strain>
    </source>
</reference>
<evidence type="ECO:0000313" key="1">
    <source>
        <dbReference type="EMBL" id="OKL45177.1"/>
    </source>
</evidence>
<comment type="caution">
    <text evidence="1">The sequence shown here is derived from an EMBL/GenBank/DDBJ whole genome shotgun (WGS) entry which is preliminary data.</text>
</comment>
<protein>
    <submittedName>
        <fullName evidence="1">Uncharacterized protein</fullName>
    </submittedName>
</protein>
<dbReference type="EMBL" id="LVVZ01000005">
    <property type="protein sequence ID" value="OKL45177.1"/>
    <property type="molecule type" value="Genomic_DNA"/>
</dbReference>
<dbReference type="AlphaFoldDB" id="A0A1U7JKD3"/>
<name>A0A1U7JKD3_9HYPH</name>
<gene>
    <name evidence="1" type="ORF">A3843_02185</name>
</gene>
<sequence length="106" mass="12438">MSLLEIHLANKIINKEKRNDNMSNIVEKEFEFKKQRFMAIVFRESGEIYGVIRPLNDNLASKNFIPSKIYIRKEVVGDMEVTYFDPRPVEEIAIEVLISDFESKNL</sequence>
<organism evidence="1 2">
    <name type="scientific">Pseudovibrio exalbescens</name>
    <dbReference type="NCBI Taxonomy" id="197461"/>
    <lineage>
        <taxon>Bacteria</taxon>
        <taxon>Pseudomonadati</taxon>
        <taxon>Pseudomonadota</taxon>
        <taxon>Alphaproteobacteria</taxon>
        <taxon>Hyphomicrobiales</taxon>
        <taxon>Stappiaceae</taxon>
        <taxon>Pseudovibrio</taxon>
    </lineage>
</organism>
<evidence type="ECO:0000313" key="2">
    <source>
        <dbReference type="Proteomes" id="UP000185783"/>
    </source>
</evidence>
<proteinExistence type="predicted"/>
<accession>A0A1U7JKD3</accession>
<dbReference type="Proteomes" id="UP000185783">
    <property type="component" value="Unassembled WGS sequence"/>
</dbReference>